<keyword evidence="7 9" id="KW-0472">Membrane</keyword>
<protein>
    <submittedName>
        <fullName evidence="10">Metal ABC transporter permease</fullName>
    </submittedName>
</protein>
<keyword evidence="3 8" id="KW-0813">Transport</keyword>
<accession>A0A9D1LYK6</accession>
<dbReference type="AlphaFoldDB" id="A0A9D1LYK6"/>
<feature type="transmembrane region" description="Helical" evidence="9">
    <location>
        <begin position="68"/>
        <end position="87"/>
    </location>
</feature>
<keyword evidence="5 8" id="KW-0812">Transmembrane</keyword>
<comment type="similarity">
    <text evidence="2 8">Belongs to the ABC-3 integral membrane protein family.</text>
</comment>
<evidence type="ECO:0000313" key="11">
    <source>
        <dbReference type="Proteomes" id="UP000824118"/>
    </source>
</evidence>
<keyword evidence="6 9" id="KW-1133">Transmembrane helix</keyword>
<evidence type="ECO:0000256" key="6">
    <source>
        <dbReference type="ARBA" id="ARBA00022989"/>
    </source>
</evidence>
<dbReference type="PANTHER" id="PTHR30477:SF3">
    <property type="entry name" value="METAL TRANSPORT SYSTEM MEMBRANE PROTEIN CT_069-RELATED"/>
    <property type="match status" value="1"/>
</dbReference>
<sequence length="306" mass="32719">MTDLFLLFQDYTFCVVSLGSALLGILCGVLGSFAVLRKQSLLGDGISHGALPGICAAFLITLCKDEEILLLGALAGGVISLCLITLITRFSKIKFDCALAMTLSVMFGLGLVFLTFAQKLPNSSQAGLKTFIYGQASAMTSKDVFIILISTAVVLVTVALFWKPFKLVTFDKVFSQVVGIKVWMVDFVLSFFVTLASVVGIKTVGVILMSAMLVAPAAAARQWVSRLETMTLLSAVIGAFGGVLGTAVSSSFESVPTGPVIVVCLGVMAVFSILLAPKRGVLWKLIKRKQNRKKLIERVKSFESPD</sequence>
<evidence type="ECO:0000256" key="2">
    <source>
        <dbReference type="ARBA" id="ARBA00008034"/>
    </source>
</evidence>
<gene>
    <name evidence="10" type="ORF">IAD22_05550</name>
</gene>
<dbReference type="Pfam" id="PF00950">
    <property type="entry name" value="ABC-3"/>
    <property type="match status" value="1"/>
</dbReference>
<feature type="transmembrane region" description="Helical" evidence="9">
    <location>
        <begin position="15"/>
        <end position="36"/>
    </location>
</feature>
<dbReference type="Proteomes" id="UP000824118">
    <property type="component" value="Unassembled WGS sequence"/>
</dbReference>
<feature type="transmembrane region" description="Helical" evidence="9">
    <location>
        <begin position="41"/>
        <end position="62"/>
    </location>
</feature>
<dbReference type="EMBL" id="DVNG01000084">
    <property type="protein sequence ID" value="HIU50459.1"/>
    <property type="molecule type" value="Genomic_DNA"/>
</dbReference>
<dbReference type="GO" id="GO:0043190">
    <property type="term" value="C:ATP-binding cassette (ABC) transporter complex"/>
    <property type="evidence" value="ECO:0007669"/>
    <property type="project" value="InterPro"/>
</dbReference>
<feature type="transmembrane region" description="Helical" evidence="9">
    <location>
        <begin position="199"/>
        <end position="220"/>
    </location>
</feature>
<dbReference type="GO" id="GO:0010043">
    <property type="term" value="P:response to zinc ion"/>
    <property type="evidence" value="ECO:0007669"/>
    <property type="project" value="TreeGrafter"/>
</dbReference>
<evidence type="ECO:0000256" key="3">
    <source>
        <dbReference type="ARBA" id="ARBA00022448"/>
    </source>
</evidence>
<keyword evidence="4" id="KW-1003">Cell membrane</keyword>
<evidence type="ECO:0000256" key="9">
    <source>
        <dbReference type="SAM" id="Phobius"/>
    </source>
</evidence>
<comment type="caution">
    <text evidence="10">The sequence shown here is derived from an EMBL/GenBank/DDBJ whole genome shotgun (WGS) entry which is preliminary data.</text>
</comment>
<organism evidence="10 11">
    <name type="scientific">Candidatus Limousia pullorum</name>
    <dbReference type="NCBI Taxonomy" id="2840860"/>
    <lineage>
        <taxon>Bacteria</taxon>
        <taxon>Bacillati</taxon>
        <taxon>Bacillota</taxon>
        <taxon>Clostridia</taxon>
        <taxon>Eubacteriales</taxon>
        <taxon>Oscillospiraceae</taxon>
        <taxon>Oscillospiraceae incertae sedis</taxon>
        <taxon>Candidatus Limousia</taxon>
    </lineage>
</organism>
<reference evidence="10" key="1">
    <citation type="submission" date="2020-10" db="EMBL/GenBank/DDBJ databases">
        <authorList>
            <person name="Gilroy R."/>
        </authorList>
    </citation>
    <scope>NUCLEOTIDE SEQUENCE</scope>
    <source>
        <strain evidence="10">ChiGjej1B1-1684</strain>
    </source>
</reference>
<evidence type="ECO:0000256" key="1">
    <source>
        <dbReference type="ARBA" id="ARBA00004651"/>
    </source>
</evidence>
<feature type="transmembrane region" description="Helical" evidence="9">
    <location>
        <begin position="232"/>
        <end position="252"/>
    </location>
</feature>
<dbReference type="CDD" id="cd06550">
    <property type="entry name" value="TM_ABC_iron-siderophores_like"/>
    <property type="match status" value="1"/>
</dbReference>
<name>A0A9D1LYK6_9FIRM</name>
<proteinExistence type="inferred from homology"/>
<evidence type="ECO:0000256" key="8">
    <source>
        <dbReference type="RuleBase" id="RU003943"/>
    </source>
</evidence>
<dbReference type="PANTHER" id="PTHR30477">
    <property type="entry name" value="ABC-TRANSPORTER METAL-BINDING PROTEIN"/>
    <property type="match status" value="1"/>
</dbReference>
<dbReference type="InterPro" id="IPR037294">
    <property type="entry name" value="ABC_BtuC-like"/>
</dbReference>
<feature type="transmembrane region" description="Helical" evidence="9">
    <location>
        <begin position="99"/>
        <end position="117"/>
    </location>
</feature>
<evidence type="ECO:0000256" key="5">
    <source>
        <dbReference type="ARBA" id="ARBA00022692"/>
    </source>
</evidence>
<reference evidence="10" key="2">
    <citation type="journal article" date="2021" name="PeerJ">
        <title>Extensive microbial diversity within the chicken gut microbiome revealed by metagenomics and culture.</title>
        <authorList>
            <person name="Gilroy R."/>
            <person name="Ravi A."/>
            <person name="Getino M."/>
            <person name="Pursley I."/>
            <person name="Horton D.L."/>
            <person name="Alikhan N.F."/>
            <person name="Baker D."/>
            <person name="Gharbi K."/>
            <person name="Hall N."/>
            <person name="Watson M."/>
            <person name="Adriaenssens E.M."/>
            <person name="Foster-Nyarko E."/>
            <person name="Jarju S."/>
            <person name="Secka A."/>
            <person name="Antonio M."/>
            <person name="Oren A."/>
            <person name="Chaudhuri R.R."/>
            <person name="La Ragione R."/>
            <person name="Hildebrand F."/>
            <person name="Pallen M.J."/>
        </authorList>
    </citation>
    <scope>NUCLEOTIDE SEQUENCE</scope>
    <source>
        <strain evidence="10">ChiGjej1B1-1684</strain>
    </source>
</reference>
<dbReference type="GO" id="GO:0055085">
    <property type="term" value="P:transmembrane transport"/>
    <property type="evidence" value="ECO:0007669"/>
    <property type="project" value="InterPro"/>
</dbReference>
<dbReference type="Gene3D" id="1.10.3470.10">
    <property type="entry name" value="ABC transporter involved in vitamin B12 uptake, BtuC"/>
    <property type="match status" value="1"/>
</dbReference>
<evidence type="ECO:0000256" key="7">
    <source>
        <dbReference type="ARBA" id="ARBA00023136"/>
    </source>
</evidence>
<feature type="transmembrane region" description="Helical" evidence="9">
    <location>
        <begin position="258"/>
        <end position="277"/>
    </location>
</feature>
<evidence type="ECO:0000256" key="4">
    <source>
        <dbReference type="ARBA" id="ARBA00022475"/>
    </source>
</evidence>
<evidence type="ECO:0000313" key="10">
    <source>
        <dbReference type="EMBL" id="HIU50459.1"/>
    </source>
</evidence>
<feature type="transmembrane region" description="Helical" evidence="9">
    <location>
        <begin position="144"/>
        <end position="162"/>
    </location>
</feature>
<dbReference type="SUPFAM" id="SSF81345">
    <property type="entry name" value="ABC transporter involved in vitamin B12 uptake, BtuC"/>
    <property type="match status" value="1"/>
</dbReference>
<comment type="subcellular location">
    <subcellularLocation>
        <location evidence="1 8">Cell membrane</location>
        <topology evidence="1 8">Multi-pass membrane protein</topology>
    </subcellularLocation>
</comment>
<dbReference type="InterPro" id="IPR001626">
    <property type="entry name" value="ABC_TroCD"/>
</dbReference>